<dbReference type="Pfam" id="PF00005">
    <property type="entry name" value="ABC_tran"/>
    <property type="match status" value="2"/>
</dbReference>
<gene>
    <name evidence="9" type="ORF">CO657_28750</name>
</gene>
<geneLocation type="plasmid" evidence="10">
    <name>prapfh23b</name>
</geneLocation>
<keyword evidence="1" id="KW-0813">Transport</keyword>
<evidence type="ECO:0000259" key="8">
    <source>
        <dbReference type="PROSITE" id="PS50893"/>
    </source>
</evidence>
<keyword evidence="3" id="KW-0762">Sugar transport</keyword>
<name>A0AAE5WSY3_9HYPH</name>
<evidence type="ECO:0000256" key="7">
    <source>
        <dbReference type="ARBA" id="ARBA00023136"/>
    </source>
</evidence>
<dbReference type="InterPro" id="IPR003439">
    <property type="entry name" value="ABC_transporter-like_ATP-bd"/>
</dbReference>
<keyword evidence="4" id="KW-0547">Nucleotide-binding</keyword>
<feature type="domain" description="ABC transporter" evidence="8">
    <location>
        <begin position="22"/>
        <end position="260"/>
    </location>
</feature>
<dbReference type="KEGG" id="rad:CO657_28750"/>
<evidence type="ECO:0000313" key="9">
    <source>
        <dbReference type="EMBL" id="QAS81910.1"/>
    </source>
</evidence>
<proteinExistence type="predicted"/>
<dbReference type="InterPro" id="IPR050107">
    <property type="entry name" value="ABC_carbohydrate_import_ATPase"/>
</dbReference>
<accession>A0AAE5WSY3</accession>
<keyword evidence="7" id="KW-0472">Membrane</keyword>
<feature type="domain" description="ABC transporter" evidence="8">
    <location>
        <begin position="272"/>
        <end position="513"/>
    </location>
</feature>
<organism evidence="9 10">
    <name type="scientific">Rhizobium acidisoli</name>
    <dbReference type="NCBI Taxonomy" id="1538158"/>
    <lineage>
        <taxon>Bacteria</taxon>
        <taxon>Pseudomonadati</taxon>
        <taxon>Pseudomonadota</taxon>
        <taxon>Alphaproteobacteria</taxon>
        <taxon>Hyphomicrobiales</taxon>
        <taxon>Rhizobiaceae</taxon>
        <taxon>Rhizobium/Agrobacterium group</taxon>
        <taxon>Rhizobium</taxon>
    </lineage>
</organism>
<dbReference type="GO" id="GO:0016887">
    <property type="term" value="F:ATP hydrolysis activity"/>
    <property type="evidence" value="ECO:0007669"/>
    <property type="project" value="InterPro"/>
</dbReference>
<dbReference type="InterPro" id="IPR003593">
    <property type="entry name" value="AAA+_ATPase"/>
</dbReference>
<sequence length="518" mass="56723">MISETGYSNNGDASKVTDLPVVAVSNVSKRFGIVQALNGVSANFYRGRITALVGENGAGKSTLMRIMEGEHRPDDGTIYVDGQAVSISSPREAHALGIRVIHQEPEIIPELTVAENIFVGDLRARYAVLIDREDLERRAQQMLDAFGVAGVLKPCEICRGLGPAQRQLIEIMRALRPGARLLAFDEPTSSLTEEEAVRLFALIRKLKSEGVSIIYISHRLREVMMIADSTITMRDGRSVGEAPMQELDEAKMVRLMVGRPISDLFQRRKRELGPVQVVLDRMSTDKISDISLSLRAGEILGLGGLVGAGRTEVARAIMGLDTVRSGSMVIAGKPYSPKNPADAIRAGIGLVPEDRRQEALLLLQAVRDNISLVVPDKVSRWGFFSWRKEAELVHHHVEGLRIKTPSINQAVGKLSGGNQQKVVFARWQARGPKILILDEPTRGIDIGAKAEIYRLIESLADEGMAVLLISSEMPELLGLSDRIVILRSGKLAGELHADVATEEQILDLAMRTTHKRAP</sequence>
<keyword evidence="9" id="KW-0614">Plasmid</keyword>
<evidence type="ECO:0000313" key="10">
    <source>
        <dbReference type="Proteomes" id="UP000220927"/>
    </source>
</evidence>
<evidence type="ECO:0000256" key="4">
    <source>
        <dbReference type="ARBA" id="ARBA00022741"/>
    </source>
</evidence>
<dbReference type="PANTHER" id="PTHR43790">
    <property type="entry name" value="CARBOHYDRATE TRANSPORT ATP-BINDING PROTEIN MG119-RELATED"/>
    <property type="match status" value="1"/>
</dbReference>
<keyword evidence="2" id="KW-1003">Cell membrane</keyword>
<dbReference type="EMBL" id="CP035000">
    <property type="protein sequence ID" value="QAS81910.1"/>
    <property type="molecule type" value="Genomic_DNA"/>
</dbReference>
<reference evidence="9 10" key="1">
    <citation type="submission" date="2019-01" db="EMBL/GenBank/DDBJ databases">
        <title>Genomic insights into the origins and evolution of symbiotic genes in the Phaseolus vulgaris microsymbionts.</title>
        <authorList>
            <person name="Tong W."/>
        </authorList>
    </citation>
    <scope>NUCLEOTIDE SEQUENCE [LARGE SCALE GENOMIC DNA]</scope>
    <source>
        <strain evidence="9 10">FH23</strain>
        <plasmid evidence="10">prapfh23b</plasmid>
    </source>
</reference>
<dbReference type="SMART" id="SM00382">
    <property type="entry name" value="AAA"/>
    <property type="match status" value="2"/>
</dbReference>
<evidence type="ECO:0000256" key="3">
    <source>
        <dbReference type="ARBA" id="ARBA00022597"/>
    </source>
</evidence>
<keyword evidence="6" id="KW-1278">Translocase</keyword>
<dbReference type="SUPFAM" id="SSF52540">
    <property type="entry name" value="P-loop containing nucleoside triphosphate hydrolases"/>
    <property type="match status" value="2"/>
</dbReference>
<dbReference type="CDD" id="cd03216">
    <property type="entry name" value="ABC_Carb_Monos_I"/>
    <property type="match status" value="1"/>
</dbReference>
<dbReference type="PROSITE" id="PS50893">
    <property type="entry name" value="ABC_TRANSPORTER_2"/>
    <property type="match status" value="2"/>
</dbReference>
<dbReference type="GO" id="GO:0005524">
    <property type="term" value="F:ATP binding"/>
    <property type="evidence" value="ECO:0007669"/>
    <property type="project" value="UniProtKB-KW"/>
</dbReference>
<dbReference type="Proteomes" id="UP000220927">
    <property type="component" value="Plasmid pRapFH23b"/>
</dbReference>
<dbReference type="PANTHER" id="PTHR43790:SF3">
    <property type="entry name" value="D-ALLOSE IMPORT ATP-BINDING PROTEIN ALSA-RELATED"/>
    <property type="match status" value="1"/>
</dbReference>
<dbReference type="AlphaFoldDB" id="A0AAE5WSY3"/>
<dbReference type="CDD" id="cd03215">
    <property type="entry name" value="ABC_Carb_Monos_II"/>
    <property type="match status" value="1"/>
</dbReference>
<evidence type="ECO:0000256" key="5">
    <source>
        <dbReference type="ARBA" id="ARBA00022840"/>
    </source>
</evidence>
<evidence type="ECO:0000256" key="2">
    <source>
        <dbReference type="ARBA" id="ARBA00022475"/>
    </source>
</evidence>
<evidence type="ECO:0000256" key="1">
    <source>
        <dbReference type="ARBA" id="ARBA00022448"/>
    </source>
</evidence>
<protein>
    <submittedName>
        <fullName evidence="9">Sugar ABC transporter ATP-binding protein</fullName>
    </submittedName>
</protein>
<dbReference type="Gene3D" id="3.40.50.300">
    <property type="entry name" value="P-loop containing nucleotide triphosphate hydrolases"/>
    <property type="match status" value="2"/>
</dbReference>
<evidence type="ECO:0000256" key="6">
    <source>
        <dbReference type="ARBA" id="ARBA00022967"/>
    </source>
</evidence>
<keyword evidence="5 9" id="KW-0067">ATP-binding</keyword>
<dbReference type="InterPro" id="IPR027417">
    <property type="entry name" value="P-loop_NTPase"/>
</dbReference>
<keyword evidence="10" id="KW-1185">Reference proteome</keyword>